<accession>A0ABV6PX37</accession>
<dbReference type="Proteomes" id="UP001589834">
    <property type="component" value="Unassembled WGS sequence"/>
</dbReference>
<gene>
    <name evidence="2" type="ORF">ACFFGG_16145</name>
</gene>
<reference evidence="2 3" key="1">
    <citation type="submission" date="2024-09" db="EMBL/GenBank/DDBJ databases">
        <authorList>
            <person name="Sun Q."/>
            <person name="Mori K."/>
        </authorList>
    </citation>
    <scope>NUCLEOTIDE SEQUENCE [LARGE SCALE GENOMIC DNA]</scope>
    <source>
        <strain evidence="2 3">NCAIM B.02336</strain>
    </source>
</reference>
<evidence type="ECO:0000313" key="3">
    <source>
        <dbReference type="Proteomes" id="UP001589834"/>
    </source>
</evidence>
<dbReference type="RefSeq" id="WP_377484607.1">
    <property type="nucleotide sequence ID" value="NZ_JBHLTN010000035.1"/>
</dbReference>
<sequence>MSVDRTRQPDPVFDRIPPELAIRDRWLLWRAEGGKKVPYRAAEPRKRASSTDPTSWAGFDATRAAYRPGRDAGIGFALVPEDGLTVIDIDGNTSPEAVGLLEDVGCRFIETSPSGNGLHGWGFFAGELPRKKGIYHGINVEIYNAGRYMSVTGNATRSGPFSGLHGVLDLSRSIASSPAEKKPPPACPTQETQESQESHETQESQVMGGLCGGVEPARFLPKTTGNRNKRLFDLARHVKANRPEATKDELRAIAMQWHELALPTIGTKAFAETWGDFSRAWENVKYPEGALLAKILDNLDGDPIPPMPSGYGETEERLIRVCIRLQQYAGNAPFFLSARKAGDLIGLHFTNASAMLCGLVADGVLELVERGKRPKASSYRFKWGAT</sequence>
<dbReference type="EMBL" id="JBHLTN010000035">
    <property type="protein sequence ID" value="MFC0594084.1"/>
    <property type="molecule type" value="Genomic_DNA"/>
</dbReference>
<proteinExistence type="predicted"/>
<name>A0ABV6PX37_9BURK</name>
<evidence type="ECO:0008006" key="4">
    <source>
        <dbReference type="Google" id="ProtNLM"/>
    </source>
</evidence>
<feature type="region of interest" description="Disordered" evidence="1">
    <location>
        <begin position="175"/>
        <end position="204"/>
    </location>
</feature>
<evidence type="ECO:0000256" key="1">
    <source>
        <dbReference type="SAM" id="MobiDB-lite"/>
    </source>
</evidence>
<keyword evidence="3" id="KW-1185">Reference proteome</keyword>
<comment type="caution">
    <text evidence="2">The sequence shown here is derived from an EMBL/GenBank/DDBJ whole genome shotgun (WGS) entry which is preliminary data.</text>
</comment>
<organism evidence="2 3">
    <name type="scientific">Ottowia pentelensis</name>
    <dbReference type="NCBI Taxonomy" id="511108"/>
    <lineage>
        <taxon>Bacteria</taxon>
        <taxon>Pseudomonadati</taxon>
        <taxon>Pseudomonadota</taxon>
        <taxon>Betaproteobacteria</taxon>
        <taxon>Burkholderiales</taxon>
        <taxon>Comamonadaceae</taxon>
        <taxon>Ottowia</taxon>
    </lineage>
</organism>
<evidence type="ECO:0000313" key="2">
    <source>
        <dbReference type="EMBL" id="MFC0594084.1"/>
    </source>
</evidence>
<protein>
    <recommendedName>
        <fullName evidence="4">DNA primase/polymerase bifunctional N-terminal domain-containing protein</fullName>
    </recommendedName>
</protein>